<feature type="transmembrane region" description="Helical" evidence="2">
    <location>
        <begin position="249"/>
        <end position="268"/>
    </location>
</feature>
<reference evidence="3 4" key="2">
    <citation type="submission" date="2019-08" db="EMBL/GenBank/DDBJ databases">
        <authorList>
            <person name="Henke P."/>
        </authorList>
    </citation>
    <scope>NUCLEOTIDE SEQUENCE [LARGE SCALE GENOMIC DNA]</scope>
    <source>
        <strain evidence="3">Phe10_nw2017</strain>
    </source>
</reference>
<feature type="transmembrane region" description="Helical" evidence="2">
    <location>
        <begin position="214"/>
        <end position="237"/>
    </location>
</feature>
<evidence type="ECO:0000313" key="4">
    <source>
        <dbReference type="Proteomes" id="UP000321083"/>
    </source>
</evidence>
<feature type="non-terminal residue" evidence="3">
    <location>
        <position position="1"/>
    </location>
</feature>
<feature type="compositionally biased region" description="Basic and acidic residues" evidence="1">
    <location>
        <begin position="159"/>
        <end position="171"/>
    </location>
</feature>
<dbReference type="Proteomes" id="UP000321083">
    <property type="component" value="Unassembled WGS sequence"/>
</dbReference>
<dbReference type="EMBL" id="SRHE01000574">
    <property type="protein sequence ID" value="TWW08629.1"/>
    <property type="molecule type" value="Genomic_DNA"/>
</dbReference>
<name>A0A5C6M3F3_9PLAN</name>
<dbReference type="AlphaFoldDB" id="A0A5C6M3F3"/>
<organism evidence="3 4">
    <name type="scientific">Planctomyces bekefii</name>
    <dbReference type="NCBI Taxonomy" id="1653850"/>
    <lineage>
        <taxon>Bacteria</taxon>
        <taxon>Pseudomonadati</taxon>
        <taxon>Planctomycetota</taxon>
        <taxon>Planctomycetia</taxon>
        <taxon>Planctomycetales</taxon>
        <taxon>Planctomycetaceae</taxon>
        <taxon>Planctomyces</taxon>
    </lineage>
</organism>
<keyword evidence="4" id="KW-1185">Reference proteome</keyword>
<keyword evidence="2" id="KW-0812">Transmembrane</keyword>
<sequence length="334" mass="36431">DAVHKRIYENYSTKKTIYSTSTEGSILVQTGGTDDIFVTYGNASTLLNMRAFRKNIKTFWQDPDLTIQESADPFGLLPDAKQRDAEPKHPGSKSMNPDEAHSASPASKPLPPDFLMDELKVEAEALERRIHDEQIDRSQTSADPAAMPPEHLLAATRLQPRDTEENPRLDVTEPSNQPPTGQSGSSGTYPTFLKPGNNKESDAFDPNSSQFTPMLMIAALYIIATTANMFFLLFLALRNKLPDVSKLPFFSISMILPSAVILVILGYSQEQIDSVLAIFASIVGYTLGQLKAGTAENARAHSHDAPESVASIPLSSARSKKEKGEGKSTQIPPA</sequence>
<keyword evidence="2" id="KW-1133">Transmembrane helix</keyword>
<reference evidence="3 4" key="1">
    <citation type="submission" date="2019-08" db="EMBL/GenBank/DDBJ databases">
        <title>100 year-old enigma solved: identification of Planctomyces bekefii, the type genus and species of the phylum Planctomycetes.</title>
        <authorList>
            <person name="Svetlana D.N."/>
            <person name="Overmann J."/>
        </authorList>
    </citation>
    <scope>NUCLEOTIDE SEQUENCE [LARGE SCALE GENOMIC DNA]</scope>
    <source>
        <strain evidence="3">Phe10_nw2017</strain>
    </source>
</reference>
<protein>
    <submittedName>
        <fullName evidence="3">Uncharacterized protein</fullName>
    </submittedName>
</protein>
<evidence type="ECO:0000256" key="1">
    <source>
        <dbReference type="SAM" id="MobiDB-lite"/>
    </source>
</evidence>
<comment type="caution">
    <text evidence="3">The sequence shown here is derived from an EMBL/GenBank/DDBJ whole genome shotgun (WGS) entry which is preliminary data.</text>
</comment>
<keyword evidence="2" id="KW-0472">Membrane</keyword>
<proteinExistence type="predicted"/>
<feature type="region of interest" description="Disordered" evidence="1">
    <location>
        <begin position="70"/>
        <end position="113"/>
    </location>
</feature>
<feature type="compositionally biased region" description="Basic and acidic residues" evidence="1">
    <location>
        <begin position="80"/>
        <end position="89"/>
    </location>
</feature>
<gene>
    <name evidence="3" type="ORF">E3A20_22390</name>
</gene>
<feature type="region of interest" description="Disordered" evidence="1">
    <location>
        <begin position="157"/>
        <end position="205"/>
    </location>
</feature>
<feature type="compositionally biased region" description="Polar residues" evidence="1">
    <location>
        <begin position="173"/>
        <end position="189"/>
    </location>
</feature>
<evidence type="ECO:0000313" key="3">
    <source>
        <dbReference type="EMBL" id="TWW08629.1"/>
    </source>
</evidence>
<accession>A0A5C6M3F3</accession>
<feature type="region of interest" description="Disordered" evidence="1">
    <location>
        <begin position="301"/>
        <end position="334"/>
    </location>
</feature>
<evidence type="ECO:0000256" key="2">
    <source>
        <dbReference type="SAM" id="Phobius"/>
    </source>
</evidence>